<dbReference type="OrthoDB" id="3366659at2759"/>
<proteinExistence type="predicted"/>
<sequence>MAMASTATMADSGPSRAAQSEPWIQDDTTPLFVAAAVTVLTATGAAAGASIGMFNERNPFSASATMGGRWFMASSTFYGLREYIISPFLTRYEVSSTHAILNQQISAKRQGKLPDLNDPTLELTRWQTRTQRVLDSGLTGGLVGGGAVWIIGGPRRAVRGGFSGMVAGSILQFSANSLRMLKRDIFDPPKPRLTPNTIPLSPSNLPVDTQMPSTPVNPSEQPNQSLWKRFTHATVKTLKAWSPIKKRTNEEMLVMYQAKRKALDERLIEIEAEELELYERIQEWQRQAESSGSTRHLV</sequence>
<dbReference type="InParanoid" id="A0A1Y1USI1"/>
<gene>
    <name evidence="4" type="ORF">BD324DRAFT_616615</name>
</gene>
<dbReference type="PANTHER" id="PTHR41390">
    <property type="entry name" value="CHROMOSOME 7, WHOLE GENOME SHOTGUN SEQUENCE"/>
    <property type="match status" value="1"/>
</dbReference>
<dbReference type="PANTHER" id="PTHR41390:SF1">
    <property type="entry name" value="NADH-UBIQUINONE OXIDOREDUCTASE 213 KDA SUBUNIT"/>
    <property type="match status" value="1"/>
</dbReference>
<keyword evidence="1" id="KW-0175">Coiled coil</keyword>
<evidence type="ECO:0000256" key="2">
    <source>
        <dbReference type="SAM" id="MobiDB-lite"/>
    </source>
</evidence>
<feature type="compositionally biased region" description="Low complexity" evidence="2">
    <location>
        <begin position="1"/>
        <end position="10"/>
    </location>
</feature>
<dbReference type="EMBL" id="NBSH01000002">
    <property type="protein sequence ID" value="ORX40155.1"/>
    <property type="molecule type" value="Genomic_DNA"/>
</dbReference>
<comment type="caution">
    <text evidence="4">The sequence shown here is derived from an EMBL/GenBank/DDBJ whole genome shotgun (WGS) entry which is preliminary data.</text>
</comment>
<evidence type="ECO:0000256" key="3">
    <source>
        <dbReference type="SAM" id="Phobius"/>
    </source>
</evidence>
<reference evidence="4 5" key="1">
    <citation type="submission" date="2017-03" db="EMBL/GenBank/DDBJ databases">
        <title>Widespread Adenine N6-methylation of Active Genes in Fungi.</title>
        <authorList>
            <consortium name="DOE Joint Genome Institute"/>
            <person name="Mondo S.J."/>
            <person name="Dannebaum R.O."/>
            <person name="Kuo R.C."/>
            <person name="Louie K.B."/>
            <person name="Bewick A.J."/>
            <person name="Labutti K."/>
            <person name="Haridas S."/>
            <person name="Kuo A."/>
            <person name="Salamov A."/>
            <person name="Ahrendt S.R."/>
            <person name="Lau R."/>
            <person name="Bowen B.P."/>
            <person name="Lipzen A."/>
            <person name="Sullivan W."/>
            <person name="Andreopoulos W.B."/>
            <person name="Clum A."/>
            <person name="Lindquist E."/>
            <person name="Daum C."/>
            <person name="Northen T.R."/>
            <person name="Ramamoorthy G."/>
            <person name="Schmitz R.J."/>
            <person name="Gryganskyi A."/>
            <person name="Culley D."/>
            <person name="Magnuson J."/>
            <person name="James T.Y."/>
            <person name="O'Malley M.A."/>
            <person name="Stajich J.E."/>
            <person name="Spatafora J.W."/>
            <person name="Visel A."/>
            <person name="Grigoriev I.V."/>
        </authorList>
    </citation>
    <scope>NUCLEOTIDE SEQUENCE [LARGE SCALE GENOMIC DNA]</scope>
    <source>
        <strain evidence="4 5">NRRL Y-17943</strain>
    </source>
</reference>
<organism evidence="4 5">
    <name type="scientific">Kockovaella imperatae</name>
    <dbReference type="NCBI Taxonomy" id="4999"/>
    <lineage>
        <taxon>Eukaryota</taxon>
        <taxon>Fungi</taxon>
        <taxon>Dikarya</taxon>
        <taxon>Basidiomycota</taxon>
        <taxon>Agaricomycotina</taxon>
        <taxon>Tremellomycetes</taxon>
        <taxon>Tremellales</taxon>
        <taxon>Cuniculitremaceae</taxon>
        <taxon>Kockovaella</taxon>
    </lineage>
</organism>
<keyword evidence="3" id="KW-0472">Membrane</keyword>
<dbReference type="STRING" id="4999.A0A1Y1USI1"/>
<feature type="coiled-coil region" evidence="1">
    <location>
        <begin position="253"/>
        <end position="287"/>
    </location>
</feature>
<keyword evidence="5" id="KW-1185">Reference proteome</keyword>
<evidence type="ECO:0000313" key="4">
    <source>
        <dbReference type="EMBL" id="ORX40155.1"/>
    </source>
</evidence>
<dbReference type="RefSeq" id="XP_021873940.1">
    <property type="nucleotide sequence ID" value="XM_022014840.1"/>
</dbReference>
<dbReference type="Proteomes" id="UP000193218">
    <property type="component" value="Unassembled WGS sequence"/>
</dbReference>
<evidence type="ECO:0000256" key="1">
    <source>
        <dbReference type="SAM" id="Coils"/>
    </source>
</evidence>
<keyword evidence="3" id="KW-1133">Transmembrane helix</keyword>
<protein>
    <submittedName>
        <fullName evidence="4">Uncharacterized protein</fullName>
    </submittedName>
</protein>
<feature type="transmembrane region" description="Helical" evidence="3">
    <location>
        <begin position="33"/>
        <end position="54"/>
    </location>
</feature>
<dbReference type="GeneID" id="33556648"/>
<dbReference type="AlphaFoldDB" id="A0A1Y1USI1"/>
<evidence type="ECO:0000313" key="5">
    <source>
        <dbReference type="Proteomes" id="UP000193218"/>
    </source>
</evidence>
<name>A0A1Y1USI1_9TREE</name>
<accession>A0A1Y1USI1</accession>
<keyword evidence="3" id="KW-0812">Transmembrane</keyword>
<feature type="region of interest" description="Disordered" evidence="2">
    <location>
        <begin position="1"/>
        <end position="21"/>
    </location>
</feature>